<dbReference type="Proteomes" id="UP000074866">
    <property type="component" value="Unassembled WGS sequence"/>
</dbReference>
<reference evidence="1 2" key="1">
    <citation type="journal article" date="2016" name="Front. Microbiol.">
        <title>Genomic Resource of Rice Seed Associated Bacteria.</title>
        <authorList>
            <person name="Midha S."/>
            <person name="Bansal K."/>
            <person name="Sharma S."/>
            <person name="Kumar N."/>
            <person name="Patil P.P."/>
            <person name="Chaudhry V."/>
            <person name="Patil P.B."/>
        </authorList>
    </citation>
    <scope>NUCLEOTIDE SEQUENCE [LARGE SCALE GENOMIC DNA]</scope>
    <source>
        <strain evidence="1 2">NS115</strain>
    </source>
</reference>
<gene>
    <name evidence="1" type="ORF">NS115_24770</name>
</gene>
<sequence length="71" mass="8063">MVLNTSDQSCFAGGEQWNPFGSTRMDLVTEAKSNTVAYERHGTPATDRGRYRKKRTKVVLGRAVLMPYRRV</sequence>
<organism evidence="1 2">
    <name type="scientific">Paenibacillus jamilae</name>
    <dbReference type="NCBI Taxonomy" id="114136"/>
    <lineage>
        <taxon>Bacteria</taxon>
        <taxon>Bacillati</taxon>
        <taxon>Bacillota</taxon>
        <taxon>Bacilli</taxon>
        <taxon>Bacillales</taxon>
        <taxon>Paenibacillaceae</taxon>
        <taxon>Paenibacillus</taxon>
    </lineage>
</organism>
<dbReference type="EMBL" id="LDRX01000277">
    <property type="protein sequence ID" value="KTS70440.1"/>
    <property type="molecule type" value="Genomic_DNA"/>
</dbReference>
<accession>A0ACC4ZN93</accession>
<protein>
    <submittedName>
        <fullName evidence="1">Uncharacterized protein</fullName>
    </submittedName>
</protein>
<evidence type="ECO:0000313" key="1">
    <source>
        <dbReference type="EMBL" id="KTS70440.1"/>
    </source>
</evidence>
<keyword evidence="2" id="KW-1185">Reference proteome</keyword>
<name>A0ACC4ZN93_9BACL</name>
<comment type="caution">
    <text evidence="1">The sequence shown here is derived from an EMBL/GenBank/DDBJ whole genome shotgun (WGS) entry which is preliminary data.</text>
</comment>
<proteinExistence type="predicted"/>
<evidence type="ECO:0000313" key="2">
    <source>
        <dbReference type="Proteomes" id="UP000074866"/>
    </source>
</evidence>